<feature type="non-terminal residue" evidence="1">
    <location>
        <position position="1"/>
    </location>
</feature>
<dbReference type="EMBL" id="JAAC01000071">
    <property type="protein sequence ID" value="KDE63568.1"/>
    <property type="molecule type" value="Genomic_DNA"/>
</dbReference>
<protein>
    <recommendedName>
        <fullName evidence="3">Autotransporter domain-containing protein</fullName>
    </recommendedName>
</protein>
<dbReference type="AlphaFoldDB" id="A0AB73BWQ2"/>
<evidence type="ECO:0000313" key="2">
    <source>
        <dbReference type="Proteomes" id="UP000027473"/>
    </source>
</evidence>
<sequence>APTVALGVDKTVALYATGTTKIKSQITSAAGKSHIGIYAEGDAEFQTGSKVIVSNGSGSNYGIGIYTKAGYNKDVNTDIQQNGKETIGLFLGSNGGAGSTVKHTGTIDVGGGIGTFIPKYSKFVAQNTTFNIGTNGTAVFLKGGTADLGSTGTANINFTGSGRAIYQDGGTLTTGAGLHITGTGSFLTLKNADSTINSIVEVGTNGIGIHSIYDSSAQNYTLKLASPTGDIKLNGDKATGIAAVAKNTVNPRKVDVINEGTIETVSGNQMTGVYGVGANIDNQGKVNIGTKGVAIYTTNENSLGNTVLKNNGEIILTGDSATGIVAMKVNTNQDFIGGNITGTADKLVGMYFKDSVTATFVKDVNISLGTNARGLIFDAGQDFTITSSNKNKITIGNTTDIASRGIGISALGVNGTVSNTDVIVGEGSLGLYAKDKKLTFALSTGKLESSDTNKSSILAYADENDSEIVLNGGGTLKVGAKGIALGTKSGKITADTTTTVEVDGAKGLGAYVENGGSIDSNFDIKVKSAEGIGMYAKGGNVASIAKVSEITGNKSIGYVFENITNAITITNPIQLTDANATGQVGVVAQGTGNGLTVTGVSVVGSNNTGIYSATGKAVTNTGILTVGDSNGKSSIGIYSKDGAVTSTGNATIGKNSVGIYGEKTLATVSGNMTVSDKAVGVLLKNTDLAQGNAQINGTLNVAADGAVGLQVANATTKVTGDLSVGSGDSKGIFAEGNGDIETKGNITVGINSVGIYKNGTGEVKTATGKTLTVDEKGYGIFSKGAKVTNQMSVTASKDTIGIYVDGNDLTSTGTVTVGNKGVGLLIKGTGKTLSSTGAITVGSNNSVGLYAGENANIDQNGTVTVADNNGIGVYSKGTGGVTTSGNITVGKDSIGVYKDGTGSMTIGSASQAMTVDEKGYGIYSKGTNVNSHMTMTLGKEAVGIYAKGASIKQEGDITVGETTIGTNGFSDPNVNKNSIGIFGDASDISYHGHMTVDKPLSVGIYGMNGGNIVLTSGSTLDVKNGAYGIMTGKGVAGITVENGATINVDGKATATGATEKNVSFGIAAYSGTIKNEGDIYVTNEATGIYVAGTATLYNGTTGRIHIGAGGGKAQDKPGTNAAANIG</sequence>
<comment type="caution">
    <text evidence="1">The sequence shown here is derived from an EMBL/GenBank/DDBJ whole genome shotgun (WGS) entry which is preliminary data.</text>
</comment>
<proteinExistence type="predicted"/>
<dbReference type="Gene3D" id="2.160.20.20">
    <property type="match status" value="1"/>
</dbReference>
<evidence type="ECO:0000313" key="1">
    <source>
        <dbReference type="EMBL" id="KDE63568.1"/>
    </source>
</evidence>
<gene>
    <name evidence="1" type="ORF">FUSO3_04980</name>
</gene>
<accession>A0AB73BWQ2</accession>
<dbReference type="InterPro" id="IPR012332">
    <property type="entry name" value="Autotransporter_pectin_lyase_C"/>
</dbReference>
<evidence type="ECO:0008006" key="3">
    <source>
        <dbReference type="Google" id="ProtNLM"/>
    </source>
</evidence>
<organism evidence="1 2">
    <name type="scientific">Fusobacterium necrophorum BL</name>
    <dbReference type="NCBI Taxonomy" id="1441732"/>
    <lineage>
        <taxon>Bacteria</taxon>
        <taxon>Fusobacteriati</taxon>
        <taxon>Fusobacteriota</taxon>
        <taxon>Fusobacteriia</taxon>
        <taxon>Fusobacteriales</taxon>
        <taxon>Fusobacteriaceae</taxon>
        <taxon>Fusobacterium</taxon>
    </lineage>
</organism>
<dbReference type="Proteomes" id="UP000027473">
    <property type="component" value="Unassembled WGS sequence"/>
</dbReference>
<reference evidence="1 2" key="1">
    <citation type="submission" date="2014-01" db="EMBL/GenBank/DDBJ databases">
        <title>Comparative genomics of Fusobacterium necrophorum wild isolates.</title>
        <authorList>
            <person name="Kittichotirat W."/>
            <person name="Bumgarner R.E."/>
            <person name="Lawrence P."/>
        </authorList>
    </citation>
    <scope>NUCLEOTIDE SEQUENCE [LARGE SCALE GENOMIC DNA]</scope>
    <source>
        <strain evidence="1 2">BL</strain>
    </source>
</reference>
<dbReference type="RefSeq" id="WP_035932957.1">
    <property type="nucleotide sequence ID" value="NZ_JAAC01000071.1"/>
</dbReference>
<feature type="non-terminal residue" evidence="1">
    <location>
        <position position="1126"/>
    </location>
</feature>
<name>A0AB73BWQ2_9FUSO</name>